<keyword evidence="3" id="KW-1185">Reference proteome</keyword>
<evidence type="ECO:0000313" key="2">
    <source>
        <dbReference type="EMBL" id="GHP14143.1"/>
    </source>
</evidence>
<keyword evidence="2" id="KW-0813">Transport</keyword>
<gene>
    <name evidence="2" type="ORF">YK48G_15680</name>
</gene>
<proteinExistence type="predicted"/>
<dbReference type="InterPro" id="IPR002178">
    <property type="entry name" value="PTS_EIIA_type-2_dom"/>
</dbReference>
<dbReference type="Pfam" id="PF00359">
    <property type="entry name" value="PTS_EIIA_2"/>
    <property type="match status" value="1"/>
</dbReference>
<accession>A0ABQ3VZH9</accession>
<dbReference type="PANTHER" id="PTHR47738">
    <property type="entry name" value="PTS SYSTEM FRUCTOSE-LIKE EIIA COMPONENT-RELATED"/>
    <property type="match status" value="1"/>
</dbReference>
<comment type="caution">
    <text evidence="2">The sequence shown here is derived from an EMBL/GenBank/DDBJ whole genome shotgun (WGS) entry which is preliminary data.</text>
</comment>
<dbReference type="SUPFAM" id="SSF55804">
    <property type="entry name" value="Phoshotransferase/anion transport protein"/>
    <property type="match status" value="1"/>
</dbReference>
<evidence type="ECO:0000313" key="3">
    <source>
        <dbReference type="Proteomes" id="UP000604765"/>
    </source>
</evidence>
<dbReference type="EMBL" id="BNJR01000014">
    <property type="protein sequence ID" value="GHP14143.1"/>
    <property type="molecule type" value="Genomic_DNA"/>
</dbReference>
<dbReference type="InterPro" id="IPR016152">
    <property type="entry name" value="PTrfase/Anion_transptr"/>
</dbReference>
<dbReference type="Proteomes" id="UP000604765">
    <property type="component" value="Unassembled WGS sequence"/>
</dbReference>
<sequence>MLFDRNVILFDEQATDLESALSILADRLYQAGCVTETFKPAILAREAQFPTALKTQTIGVAIPHTDTDKVTVPQIAFMRLKRPVKFLQMGDNTEIQVKLIFMLALKESTDQLALLQSLMALFQNNQMLGYLQTVRDKDTFINIMKTAGIAH</sequence>
<dbReference type="RefSeq" id="WP_203630166.1">
    <property type="nucleotide sequence ID" value="NZ_BNJR01000014.1"/>
</dbReference>
<dbReference type="Gene3D" id="3.40.930.10">
    <property type="entry name" value="Mannitol-specific EII, Chain A"/>
    <property type="match status" value="1"/>
</dbReference>
<name>A0ABQ3VZH9_9LACO</name>
<dbReference type="PROSITE" id="PS51094">
    <property type="entry name" value="PTS_EIIA_TYPE_2"/>
    <property type="match status" value="1"/>
</dbReference>
<organism evidence="2 3">
    <name type="scientific">Lentilactobacillus fungorum</name>
    <dbReference type="NCBI Taxonomy" id="2201250"/>
    <lineage>
        <taxon>Bacteria</taxon>
        <taxon>Bacillati</taxon>
        <taxon>Bacillota</taxon>
        <taxon>Bacilli</taxon>
        <taxon>Lactobacillales</taxon>
        <taxon>Lactobacillaceae</taxon>
        <taxon>Lentilactobacillus</taxon>
    </lineage>
</organism>
<evidence type="ECO:0000259" key="1">
    <source>
        <dbReference type="PROSITE" id="PS51094"/>
    </source>
</evidence>
<dbReference type="InterPro" id="IPR051541">
    <property type="entry name" value="PTS_SugarTrans_NitroReg"/>
</dbReference>
<dbReference type="PANTHER" id="PTHR47738:SF3">
    <property type="entry name" value="PHOSPHOTRANSFERASE SYSTEM MANNITOL_FRUCTOSE-SPECIFIC IIA DOMAIN CONTAINING PROTEIN"/>
    <property type="match status" value="1"/>
</dbReference>
<keyword evidence="2" id="KW-0762">Sugar transport</keyword>
<feature type="domain" description="PTS EIIA type-2" evidence="1">
    <location>
        <begin position="1"/>
        <end position="147"/>
    </location>
</feature>
<reference evidence="2 3" key="1">
    <citation type="journal article" date="2021" name="Int. J. Syst. Evol. Microbiol.">
        <title>Lentilactobacillus fungorum sp. nov., isolated from spent mushroom substrates.</title>
        <authorList>
            <person name="Tohno M."/>
            <person name="Tanizawa Y."/>
            <person name="Kojima Y."/>
            <person name="Sakamoto M."/>
            <person name="Ohkuma M."/>
            <person name="Kobayashi H."/>
        </authorList>
    </citation>
    <scope>NUCLEOTIDE SEQUENCE [LARGE SCALE GENOMIC DNA]</scope>
    <source>
        <strain evidence="2 3">YK48G</strain>
    </source>
</reference>
<dbReference type="CDD" id="cd00211">
    <property type="entry name" value="PTS_IIA_fru"/>
    <property type="match status" value="1"/>
</dbReference>
<protein>
    <submittedName>
        <fullName evidence="2">PTS sugar transporter subunit IIA</fullName>
    </submittedName>
</protein>